<organism evidence="3 4">
    <name type="scientific">Enterococcus xiangfangensis</name>
    <dbReference type="NCBI Taxonomy" id="1296537"/>
    <lineage>
        <taxon>Bacteria</taxon>
        <taxon>Bacillati</taxon>
        <taxon>Bacillota</taxon>
        <taxon>Bacilli</taxon>
        <taxon>Lactobacillales</taxon>
        <taxon>Enterococcaceae</taxon>
        <taxon>Enterococcus</taxon>
    </lineage>
</organism>
<feature type="domain" description="PTS EIIA type-2" evidence="2">
    <location>
        <begin position="1"/>
        <end position="141"/>
    </location>
</feature>
<dbReference type="PANTHER" id="PTHR47738">
    <property type="entry name" value="PTS SYSTEM FRUCTOSE-LIKE EIIA COMPONENT-RELATED"/>
    <property type="match status" value="1"/>
</dbReference>
<dbReference type="PROSITE" id="PS50942">
    <property type="entry name" value="ENTH"/>
    <property type="match status" value="1"/>
</dbReference>
<evidence type="ECO:0000259" key="1">
    <source>
        <dbReference type="PROSITE" id="PS50942"/>
    </source>
</evidence>
<dbReference type="InterPro" id="IPR002178">
    <property type="entry name" value="PTS_EIIA_type-2_dom"/>
</dbReference>
<dbReference type="Gene3D" id="3.40.930.10">
    <property type="entry name" value="Mannitol-specific EII, Chain A"/>
    <property type="match status" value="1"/>
</dbReference>
<dbReference type="SUPFAM" id="SSF55804">
    <property type="entry name" value="Phoshotransferase/anion transport protein"/>
    <property type="match status" value="1"/>
</dbReference>
<dbReference type="PANTHER" id="PTHR47738:SF1">
    <property type="entry name" value="NITROGEN REGULATORY PROTEIN"/>
    <property type="match status" value="1"/>
</dbReference>
<keyword evidence="3" id="KW-0813">Transport</keyword>
<protein>
    <submittedName>
        <fullName evidence="3">PTS sugar transporter subunit IIA</fullName>
    </submittedName>
</protein>
<dbReference type="Pfam" id="PF00359">
    <property type="entry name" value="PTS_EIIA_2"/>
    <property type="match status" value="1"/>
</dbReference>
<keyword evidence="4" id="KW-1185">Reference proteome</keyword>
<proteinExistence type="predicted"/>
<dbReference type="PROSITE" id="PS51094">
    <property type="entry name" value="PTS_EIIA_TYPE_2"/>
    <property type="match status" value="1"/>
</dbReference>
<dbReference type="RefSeq" id="WP_137618925.1">
    <property type="nucleotide sequence ID" value="NZ_JARQAJ010000001.1"/>
</dbReference>
<reference evidence="3" key="1">
    <citation type="submission" date="2023-03" db="EMBL/GenBank/DDBJ databases">
        <authorList>
            <person name="Shen W."/>
            <person name="Cai J."/>
        </authorList>
    </citation>
    <scope>NUCLEOTIDE SEQUENCE</scope>
    <source>
        <strain evidence="3">P66-3</strain>
    </source>
</reference>
<dbReference type="Proteomes" id="UP001181046">
    <property type="component" value="Unassembled WGS sequence"/>
</dbReference>
<feature type="domain" description="ENTH" evidence="1">
    <location>
        <begin position="64"/>
        <end position="143"/>
    </location>
</feature>
<evidence type="ECO:0000259" key="2">
    <source>
        <dbReference type="PROSITE" id="PS51094"/>
    </source>
</evidence>
<sequence>MMNDNFFQVVVDQPLYSREQIQHFIAAHANEEAAEELVALLQEREKIGNTMISEHVILPHLESPKIKQSHILLIRLAKAVDLDEETPEVQLIVTILMKSNEHQTMKQRIAQFTRRLADDEFLAALLNSESEEQIHQLLEEETK</sequence>
<keyword evidence="3" id="KW-0762">Sugar transport</keyword>
<name>A0ABU3F8A6_9ENTE</name>
<evidence type="ECO:0000313" key="4">
    <source>
        <dbReference type="Proteomes" id="UP001181046"/>
    </source>
</evidence>
<dbReference type="EMBL" id="JARQAJ010000001">
    <property type="protein sequence ID" value="MDT2758888.1"/>
    <property type="molecule type" value="Genomic_DNA"/>
</dbReference>
<dbReference type="InterPro" id="IPR016152">
    <property type="entry name" value="PTrfase/Anion_transptr"/>
</dbReference>
<dbReference type="InterPro" id="IPR051541">
    <property type="entry name" value="PTS_SugarTrans_NitroReg"/>
</dbReference>
<gene>
    <name evidence="3" type="ORF">P7H27_03840</name>
</gene>
<comment type="caution">
    <text evidence="3">The sequence shown here is derived from an EMBL/GenBank/DDBJ whole genome shotgun (WGS) entry which is preliminary data.</text>
</comment>
<evidence type="ECO:0000313" key="3">
    <source>
        <dbReference type="EMBL" id="MDT2758888.1"/>
    </source>
</evidence>
<accession>A0ABU3F8A6</accession>
<dbReference type="InterPro" id="IPR013809">
    <property type="entry name" value="ENTH"/>
</dbReference>